<feature type="region of interest" description="Disordered" evidence="1">
    <location>
        <begin position="1"/>
        <end position="94"/>
    </location>
</feature>
<feature type="compositionally biased region" description="Polar residues" evidence="1">
    <location>
        <begin position="71"/>
        <end position="86"/>
    </location>
</feature>
<dbReference type="Gene3D" id="1.10.30.50">
    <property type="match status" value="1"/>
</dbReference>
<dbReference type="CDD" id="cd00085">
    <property type="entry name" value="HNHc"/>
    <property type="match status" value="1"/>
</dbReference>
<dbReference type="EMBL" id="LR796172">
    <property type="protein sequence ID" value="CAB4123625.1"/>
    <property type="molecule type" value="Genomic_DNA"/>
</dbReference>
<dbReference type="InterPro" id="IPR003615">
    <property type="entry name" value="HNH_nuc"/>
</dbReference>
<dbReference type="SMART" id="SM00507">
    <property type="entry name" value="HNHc"/>
    <property type="match status" value="1"/>
</dbReference>
<reference evidence="3" key="1">
    <citation type="submission" date="2020-04" db="EMBL/GenBank/DDBJ databases">
        <authorList>
            <person name="Chiriac C."/>
            <person name="Salcher M."/>
            <person name="Ghai R."/>
            <person name="Kavagutti S V."/>
        </authorList>
    </citation>
    <scope>NUCLEOTIDE SEQUENCE</scope>
</reference>
<evidence type="ECO:0000256" key="1">
    <source>
        <dbReference type="SAM" id="MobiDB-lite"/>
    </source>
</evidence>
<evidence type="ECO:0000313" key="3">
    <source>
        <dbReference type="EMBL" id="CAB4123625.1"/>
    </source>
</evidence>
<sequence>MAKPRSYKQAESYEDSPAQVANRVARNRARRQYEKAHGDLPSTVEIDHIKPLSKGGSSTSASNLRAVPASANRSFSRTKTGALKSQTSKREAKK</sequence>
<protein>
    <submittedName>
        <fullName evidence="3">HNHc domain containing protein</fullName>
    </submittedName>
</protein>
<accession>A0A6J5KQW9</accession>
<organism evidence="3">
    <name type="scientific">uncultured Caudovirales phage</name>
    <dbReference type="NCBI Taxonomy" id="2100421"/>
    <lineage>
        <taxon>Viruses</taxon>
        <taxon>Duplodnaviria</taxon>
        <taxon>Heunggongvirae</taxon>
        <taxon>Uroviricota</taxon>
        <taxon>Caudoviricetes</taxon>
        <taxon>Peduoviridae</taxon>
        <taxon>Maltschvirus</taxon>
        <taxon>Maltschvirus maltsch</taxon>
    </lineage>
</organism>
<proteinExistence type="predicted"/>
<name>A0A6J5KQW9_9CAUD</name>
<gene>
    <name evidence="3" type="ORF">UFOVP48_48</name>
</gene>
<evidence type="ECO:0000259" key="2">
    <source>
        <dbReference type="SMART" id="SM00507"/>
    </source>
</evidence>
<feature type="domain" description="HNH nuclease" evidence="2">
    <location>
        <begin position="20"/>
        <end position="73"/>
    </location>
</feature>